<proteinExistence type="predicted"/>
<organism evidence="2 3">
    <name type="scientific">Heyndrickxia oleronia</name>
    <dbReference type="NCBI Taxonomy" id="38875"/>
    <lineage>
        <taxon>Bacteria</taxon>
        <taxon>Bacillati</taxon>
        <taxon>Bacillota</taxon>
        <taxon>Bacilli</taxon>
        <taxon>Bacillales</taxon>
        <taxon>Bacillaceae</taxon>
        <taxon>Heyndrickxia</taxon>
    </lineage>
</organism>
<dbReference type="Pfam" id="PF02613">
    <property type="entry name" value="Nitrate_red_del"/>
    <property type="match status" value="1"/>
</dbReference>
<dbReference type="InterPro" id="IPR036411">
    <property type="entry name" value="TorD-like_sf"/>
</dbReference>
<dbReference type="GO" id="GO:0042128">
    <property type="term" value="P:nitrate assimilation"/>
    <property type="evidence" value="ECO:0007669"/>
    <property type="project" value="UniProtKB-KW"/>
</dbReference>
<accession>A0A8E2I8Q6</accession>
<dbReference type="RefSeq" id="WP_071974942.1">
    <property type="nucleotide sequence ID" value="NZ_CP065424.1"/>
</dbReference>
<dbReference type="PANTHER" id="PTHR43680:SF2">
    <property type="entry name" value="NITRATE REDUCTASE MOLYBDENUM COFACTOR ASSEMBLY CHAPERONE NARJ"/>
    <property type="match status" value="1"/>
</dbReference>
<dbReference type="EMBL" id="MTLA01000084">
    <property type="protein sequence ID" value="OOP68744.1"/>
    <property type="molecule type" value="Genomic_DNA"/>
</dbReference>
<dbReference type="GO" id="GO:0051082">
    <property type="term" value="F:unfolded protein binding"/>
    <property type="evidence" value="ECO:0007669"/>
    <property type="project" value="InterPro"/>
</dbReference>
<dbReference type="NCBIfam" id="TIGR00684">
    <property type="entry name" value="narJ"/>
    <property type="match status" value="1"/>
</dbReference>
<dbReference type="GO" id="GO:0016530">
    <property type="term" value="F:metallochaperone activity"/>
    <property type="evidence" value="ECO:0007669"/>
    <property type="project" value="TreeGrafter"/>
</dbReference>
<dbReference type="InterPro" id="IPR003765">
    <property type="entry name" value="NO3_reductase_chaperone_NarJ"/>
</dbReference>
<reference evidence="2 3" key="1">
    <citation type="submission" date="2017-01" db="EMBL/GenBank/DDBJ databases">
        <title>Draft genome sequence of Bacillus oleronius.</title>
        <authorList>
            <person name="Allam M."/>
        </authorList>
    </citation>
    <scope>NUCLEOTIDE SEQUENCE [LARGE SCALE GENOMIC DNA]</scope>
    <source>
        <strain evidence="2 3">DSM 9356</strain>
    </source>
</reference>
<keyword evidence="1" id="KW-0534">Nitrate assimilation</keyword>
<dbReference type="PANTHER" id="PTHR43680">
    <property type="entry name" value="NITRATE REDUCTASE MOLYBDENUM COFACTOR ASSEMBLY CHAPERONE"/>
    <property type="match status" value="1"/>
</dbReference>
<evidence type="ECO:0000313" key="2">
    <source>
        <dbReference type="EMBL" id="OOP68744.1"/>
    </source>
</evidence>
<dbReference type="InterPro" id="IPR020945">
    <property type="entry name" value="DMSO/NO3_reduct_chaperone"/>
</dbReference>
<dbReference type="SUPFAM" id="SSF89155">
    <property type="entry name" value="TorD-like"/>
    <property type="match status" value="1"/>
</dbReference>
<evidence type="ECO:0000256" key="1">
    <source>
        <dbReference type="ARBA" id="ARBA00023063"/>
    </source>
</evidence>
<gene>
    <name evidence="2" type="ORF">BWZ43_08810</name>
</gene>
<dbReference type="GO" id="GO:0051131">
    <property type="term" value="P:chaperone-mediated protein complex assembly"/>
    <property type="evidence" value="ECO:0007669"/>
    <property type="project" value="InterPro"/>
</dbReference>
<comment type="caution">
    <text evidence="2">The sequence shown here is derived from an EMBL/GenBank/DDBJ whole genome shotgun (WGS) entry which is preliminary data.</text>
</comment>
<dbReference type="Proteomes" id="UP000189761">
    <property type="component" value="Unassembled WGS sequence"/>
</dbReference>
<name>A0A8E2I8Q6_9BACI</name>
<keyword evidence="3" id="KW-1185">Reference proteome</keyword>
<sequence>MDAQLKKIFHISSFLLTYPDRHWWEGLEDCKNEINTLDDHQDAKELFLQFFSQLEQIEPIKWIESYVYLIDFGRNTNFYLTHGNDGQQRERGMELLALKNLYSNAGFVVTDQELPDYVPLILEFLSCAQNDYVLPIIEKFKANFLQLEKQFIEKKHGYQLIFKIINLSIQKFEDD</sequence>
<protein>
    <submittedName>
        <fullName evidence="2">Nitrate reductase molybdenum cofactor assembly chaperone</fullName>
    </submittedName>
</protein>
<evidence type="ECO:0000313" key="3">
    <source>
        <dbReference type="Proteomes" id="UP000189761"/>
    </source>
</evidence>
<dbReference type="AlphaFoldDB" id="A0A8E2I8Q6"/>